<accession>A0A7D4CSC8</accession>
<gene>
    <name evidence="11" type="ORF">FHG85_10980</name>
</gene>
<dbReference type="SMART" id="SM00388">
    <property type="entry name" value="HisKA"/>
    <property type="match status" value="1"/>
</dbReference>
<feature type="modified residue" description="4-aspartylphosphate" evidence="6">
    <location>
        <position position="1191"/>
    </location>
</feature>
<comment type="catalytic activity">
    <reaction evidence="1">
        <text>ATP + protein L-histidine = ADP + protein N-phospho-L-histidine.</text>
        <dbReference type="EC" id="2.7.13.3"/>
    </reaction>
</comment>
<feature type="domain" description="PAS" evidence="9">
    <location>
        <begin position="748"/>
        <end position="821"/>
    </location>
</feature>
<dbReference type="Pfam" id="PF13426">
    <property type="entry name" value="PAS_9"/>
    <property type="match status" value="3"/>
</dbReference>
<dbReference type="GO" id="GO:0009927">
    <property type="term" value="F:histidine phosphotransfer kinase activity"/>
    <property type="evidence" value="ECO:0007669"/>
    <property type="project" value="TreeGrafter"/>
</dbReference>
<dbReference type="NCBIfam" id="TIGR00229">
    <property type="entry name" value="sensory_box"/>
    <property type="match status" value="5"/>
</dbReference>
<evidence type="ECO:0000256" key="2">
    <source>
        <dbReference type="ARBA" id="ARBA00012438"/>
    </source>
</evidence>
<dbReference type="SUPFAM" id="SSF55785">
    <property type="entry name" value="PYP-like sensor domain (PAS domain)"/>
    <property type="match status" value="6"/>
</dbReference>
<dbReference type="GO" id="GO:0005886">
    <property type="term" value="C:plasma membrane"/>
    <property type="evidence" value="ECO:0007669"/>
    <property type="project" value="TreeGrafter"/>
</dbReference>
<dbReference type="RefSeq" id="WP_173075840.1">
    <property type="nucleotide sequence ID" value="NZ_CP041345.1"/>
</dbReference>
<name>A0A7D4CSC8_9BACT</name>
<dbReference type="PROSITE" id="PS50109">
    <property type="entry name" value="HIS_KIN"/>
    <property type="match status" value="1"/>
</dbReference>
<dbReference type="InterPro" id="IPR036890">
    <property type="entry name" value="HATPase_C_sf"/>
</dbReference>
<keyword evidence="3 6" id="KW-0597">Phosphoprotein</keyword>
<dbReference type="InterPro" id="IPR005467">
    <property type="entry name" value="His_kinase_dom"/>
</dbReference>
<dbReference type="SUPFAM" id="SSF47384">
    <property type="entry name" value="Homodimeric domain of signal transducing histidine kinase"/>
    <property type="match status" value="1"/>
</dbReference>
<keyword evidence="5" id="KW-0418">Kinase</keyword>
<reference evidence="11 12" key="1">
    <citation type="submission" date="2019-07" db="EMBL/GenBank/DDBJ databases">
        <title>Thalassofilum flectens gen. nov., sp. nov., a novel moderate thermophilic anaerobe from a shallow sea hot spring in Kunashir Island (Russia), representing a new family in the order Bacteroidales, and proposal of Thalassofilacea fam. nov.</title>
        <authorList>
            <person name="Kochetkova T.V."/>
            <person name="Podosokorskaya O.A."/>
            <person name="Novikov A."/>
            <person name="Elcheninov A.G."/>
            <person name="Toshchakov S.V."/>
            <person name="Kublanov I.V."/>
        </authorList>
    </citation>
    <scope>NUCLEOTIDE SEQUENCE [LARGE SCALE GENOMIC DNA]</scope>
    <source>
        <strain evidence="11 12">38-H</strain>
    </source>
</reference>
<dbReference type="Pfam" id="PF02518">
    <property type="entry name" value="HATPase_c"/>
    <property type="match status" value="1"/>
</dbReference>
<dbReference type="Pfam" id="PF13188">
    <property type="entry name" value="PAS_8"/>
    <property type="match status" value="1"/>
</dbReference>
<feature type="domain" description="PAS" evidence="9">
    <location>
        <begin position="286"/>
        <end position="335"/>
    </location>
</feature>
<dbReference type="Gene3D" id="3.30.450.20">
    <property type="entry name" value="PAS domain"/>
    <property type="match status" value="6"/>
</dbReference>
<dbReference type="PRINTS" id="PR00344">
    <property type="entry name" value="BCTRLSENSOR"/>
</dbReference>
<dbReference type="CDD" id="cd16922">
    <property type="entry name" value="HATPase_EvgS-ArcB-TorS-like"/>
    <property type="match status" value="1"/>
</dbReference>
<evidence type="ECO:0000256" key="6">
    <source>
        <dbReference type="PROSITE-ProRule" id="PRU00169"/>
    </source>
</evidence>
<dbReference type="Pfam" id="PF00989">
    <property type="entry name" value="PAS"/>
    <property type="match status" value="1"/>
</dbReference>
<feature type="domain" description="PAC" evidence="10">
    <location>
        <begin position="822"/>
        <end position="874"/>
    </location>
</feature>
<dbReference type="InterPro" id="IPR003594">
    <property type="entry name" value="HATPase_dom"/>
</dbReference>
<dbReference type="CDD" id="cd00130">
    <property type="entry name" value="PAS"/>
    <property type="match status" value="5"/>
</dbReference>
<sequence length="1261" mass="143269">MSSKVAVLVINDILPADRIEQLLEVRGYSCITLDRLSKTIELPVFNLCMVGIGTPSQYQIANKVLANTDGVILFYCEKQVKNISKDFKQVPDSNILESNFTGKELDLAIELQLLKKQVEKAEKFSGREFNTNHVRLKKILPEEQAWRIIFEQSPNGVLLSDDEGNIIYTNTTAAELLGYEPEELIKMRVHELVPEDILPQVDINIQKILRCENLTTEVFNIRKDGSKRYVLLHESRVIFPNGKYGIMTISTDITRAKKAEEALRESMETYKTLVENSNDGIVFIKDGLITYGNPKIIEELKTTPEELINQPIDKFVHPSQKELIVERYKNRLEGKDEPNIYETILCSSNGECIPVEFNVNLIEQGNEKVALVFTRNITARKEAEKALRESEESYKGLFNNSSEGILILDVSGVILDANKSGQVLLGFSKDELLGKTLLELTDQSKFKGEELMRSIRLAYQGHEQRFEFWGVKSDGVSIPMDMLLNSGDYFGLKVVFAMCHDITEQKNSEEVLRESEEKYRTLTEQIPVGLYRILNDGQIIYCNPAFAKIFGFKTPDEAIGFNIKVLISDFENWVLTCSTTTTPIETQMQTISGNKIWVQNILQPNISEHPDTSHFDGMLTDISDRKQAIDELVESEAKFKAMLLAIPDQLFRISSKGILIDFAPSEKLFFPQITNEHLGKNISSIFPENIYKKYAEAIEYINKTGKLQRFEYSYKYQKETFFYEARTIPASNDIFLVLLRDITQQKKFEEEIRVLAQTIMNANDSISITDLDGKFIYTNPAFTKIYGYSQTEILGKTAEILKPAGSQKIGNEIHEQTLKGGWQGEVLNVKKDGTVFPIFLSTSPIYNEFNEVIATVGIANDITERKLIEQELIRAKEQAEESDRLKTAFLSNMSHEIRSPMNAVLGFIQLIKAEEELSENGKQYIELIENSGNQLLSLIEDIIDISKIQSNQIKIAKTYFELNELFNELYKIYSNVLKSKEDQKTILLKPEVTQDSPFTIYSDPIRIRQILTNLLSNAIKFTPSGKISFGYSIVVDEVPYIQFYVKDTGIGISPEKQALIFERFRQADDSYTRLYGGSGLGLAISKGLVDLLGGNIWVESTEGEGSTFYFTIPYQDSESELEEHSNELNPNSITVNLKGKKILVVEDVKEIRLYYESLLAPTGAKTYFASNAREARTIFKKYKDLDLILLDIRLPDADGYNLANEFKRINPNIPIIAQTAYALQSEFNKSIESGCDDYVTKPIDANALLKKIMFLLQKKES</sequence>
<dbReference type="InterPro" id="IPR013656">
    <property type="entry name" value="PAS_4"/>
</dbReference>
<dbReference type="InterPro" id="IPR036097">
    <property type="entry name" value="HisK_dim/P_sf"/>
</dbReference>
<evidence type="ECO:0000256" key="5">
    <source>
        <dbReference type="ARBA" id="ARBA00022777"/>
    </source>
</evidence>
<dbReference type="Proteomes" id="UP000500961">
    <property type="component" value="Chromosome"/>
</dbReference>
<dbReference type="InterPro" id="IPR003661">
    <property type="entry name" value="HisK_dim/P_dom"/>
</dbReference>
<feature type="domain" description="PAC" evidence="10">
    <location>
        <begin position="582"/>
        <end position="634"/>
    </location>
</feature>
<evidence type="ECO:0000259" key="9">
    <source>
        <dbReference type="PROSITE" id="PS50112"/>
    </source>
</evidence>
<dbReference type="Pfam" id="PF00512">
    <property type="entry name" value="HisKA"/>
    <property type="match status" value="1"/>
</dbReference>
<dbReference type="InterPro" id="IPR001610">
    <property type="entry name" value="PAC"/>
</dbReference>
<dbReference type="SMART" id="SM00448">
    <property type="entry name" value="REC"/>
    <property type="match status" value="1"/>
</dbReference>
<evidence type="ECO:0000313" key="12">
    <source>
        <dbReference type="Proteomes" id="UP000500961"/>
    </source>
</evidence>
<dbReference type="EC" id="2.7.13.3" evidence="2"/>
<feature type="domain" description="PAC" evidence="10">
    <location>
        <begin position="214"/>
        <end position="265"/>
    </location>
</feature>
<dbReference type="PANTHER" id="PTHR43047:SF72">
    <property type="entry name" value="OSMOSENSING HISTIDINE PROTEIN KINASE SLN1"/>
    <property type="match status" value="1"/>
</dbReference>
<keyword evidence="12" id="KW-1185">Reference proteome</keyword>
<dbReference type="GO" id="GO:0000155">
    <property type="term" value="F:phosphorelay sensor kinase activity"/>
    <property type="evidence" value="ECO:0007669"/>
    <property type="project" value="InterPro"/>
</dbReference>
<evidence type="ECO:0000256" key="1">
    <source>
        <dbReference type="ARBA" id="ARBA00000085"/>
    </source>
</evidence>
<dbReference type="InterPro" id="IPR004358">
    <property type="entry name" value="Sig_transdc_His_kin-like_C"/>
</dbReference>
<dbReference type="PANTHER" id="PTHR43047">
    <property type="entry name" value="TWO-COMPONENT HISTIDINE PROTEIN KINASE"/>
    <property type="match status" value="1"/>
</dbReference>
<feature type="domain" description="Histidine kinase" evidence="7">
    <location>
        <begin position="892"/>
        <end position="1116"/>
    </location>
</feature>
<evidence type="ECO:0000256" key="3">
    <source>
        <dbReference type="ARBA" id="ARBA00022553"/>
    </source>
</evidence>
<keyword evidence="4" id="KW-0808">Transferase</keyword>
<dbReference type="SMART" id="SM00086">
    <property type="entry name" value="PAC"/>
    <property type="match status" value="4"/>
</dbReference>
<dbReference type="Gene3D" id="1.10.287.130">
    <property type="match status" value="1"/>
</dbReference>
<dbReference type="InterPro" id="IPR011006">
    <property type="entry name" value="CheY-like_superfamily"/>
</dbReference>
<dbReference type="InterPro" id="IPR001789">
    <property type="entry name" value="Sig_transdc_resp-reg_receiver"/>
</dbReference>
<dbReference type="SMART" id="SM00387">
    <property type="entry name" value="HATPase_c"/>
    <property type="match status" value="1"/>
</dbReference>
<dbReference type="Pfam" id="PF08448">
    <property type="entry name" value="PAS_4"/>
    <property type="match status" value="1"/>
</dbReference>
<dbReference type="GO" id="GO:0006355">
    <property type="term" value="P:regulation of DNA-templated transcription"/>
    <property type="evidence" value="ECO:0007669"/>
    <property type="project" value="InterPro"/>
</dbReference>
<dbReference type="PROSITE" id="PS50110">
    <property type="entry name" value="RESPONSE_REGULATORY"/>
    <property type="match status" value="1"/>
</dbReference>
<dbReference type="Gene3D" id="3.40.50.2300">
    <property type="match status" value="1"/>
</dbReference>
<dbReference type="Gene3D" id="3.30.565.10">
    <property type="entry name" value="Histidine kinase-like ATPase, C-terminal domain"/>
    <property type="match status" value="1"/>
</dbReference>
<dbReference type="Pfam" id="PF00072">
    <property type="entry name" value="Response_reg"/>
    <property type="match status" value="1"/>
</dbReference>
<feature type="domain" description="PAS" evidence="9">
    <location>
        <begin position="142"/>
        <end position="212"/>
    </location>
</feature>
<dbReference type="SUPFAM" id="SSF55874">
    <property type="entry name" value="ATPase domain of HSP90 chaperone/DNA topoisomerase II/histidine kinase"/>
    <property type="match status" value="1"/>
</dbReference>
<dbReference type="InterPro" id="IPR035965">
    <property type="entry name" value="PAS-like_dom_sf"/>
</dbReference>
<dbReference type="PROSITE" id="PS50112">
    <property type="entry name" value="PAS"/>
    <property type="match status" value="5"/>
</dbReference>
<evidence type="ECO:0000256" key="4">
    <source>
        <dbReference type="ARBA" id="ARBA00022679"/>
    </source>
</evidence>
<evidence type="ECO:0000313" key="11">
    <source>
        <dbReference type="EMBL" id="QKG80765.1"/>
    </source>
</evidence>
<feature type="domain" description="PAS" evidence="9">
    <location>
        <begin position="515"/>
        <end position="556"/>
    </location>
</feature>
<dbReference type="KEGG" id="ttz:FHG85_10980"/>
<dbReference type="InterPro" id="IPR013767">
    <property type="entry name" value="PAS_fold"/>
</dbReference>
<proteinExistence type="predicted"/>
<evidence type="ECO:0000259" key="7">
    <source>
        <dbReference type="PROSITE" id="PS50109"/>
    </source>
</evidence>
<feature type="domain" description="PAS" evidence="9">
    <location>
        <begin position="390"/>
        <end position="438"/>
    </location>
</feature>
<protein>
    <recommendedName>
        <fullName evidence="2">histidine kinase</fullName>
        <ecNumber evidence="2">2.7.13.3</ecNumber>
    </recommendedName>
</protein>
<dbReference type="SMART" id="SM00091">
    <property type="entry name" value="PAS"/>
    <property type="match status" value="6"/>
</dbReference>
<dbReference type="PROSITE" id="PS50113">
    <property type="entry name" value="PAC"/>
    <property type="match status" value="3"/>
</dbReference>
<feature type="domain" description="Response regulatory" evidence="8">
    <location>
        <begin position="1141"/>
        <end position="1256"/>
    </location>
</feature>
<dbReference type="AlphaFoldDB" id="A0A7D4CSC8"/>
<dbReference type="FunFam" id="3.30.565.10:FF:000010">
    <property type="entry name" value="Sensor histidine kinase RcsC"/>
    <property type="match status" value="1"/>
</dbReference>
<evidence type="ECO:0000259" key="8">
    <source>
        <dbReference type="PROSITE" id="PS50110"/>
    </source>
</evidence>
<dbReference type="SUPFAM" id="SSF52172">
    <property type="entry name" value="CheY-like"/>
    <property type="match status" value="1"/>
</dbReference>
<evidence type="ECO:0000259" key="10">
    <source>
        <dbReference type="PROSITE" id="PS50113"/>
    </source>
</evidence>
<dbReference type="InterPro" id="IPR000014">
    <property type="entry name" value="PAS"/>
</dbReference>
<dbReference type="EMBL" id="CP041345">
    <property type="protein sequence ID" value="QKG80765.1"/>
    <property type="molecule type" value="Genomic_DNA"/>
</dbReference>
<dbReference type="CDD" id="cd00082">
    <property type="entry name" value="HisKA"/>
    <property type="match status" value="1"/>
</dbReference>
<dbReference type="InterPro" id="IPR000700">
    <property type="entry name" value="PAS-assoc_C"/>
</dbReference>
<organism evidence="11 12">
    <name type="scientific">Tenuifilum thalassicum</name>
    <dbReference type="NCBI Taxonomy" id="2590900"/>
    <lineage>
        <taxon>Bacteria</taxon>
        <taxon>Pseudomonadati</taxon>
        <taxon>Bacteroidota</taxon>
        <taxon>Bacteroidia</taxon>
        <taxon>Bacteroidales</taxon>
        <taxon>Tenuifilaceae</taxon>
        <taxon>Tenuifilum</taxon>
    </lineage>
</organism>